<protein>
    <recommendedName>
        <fullName evidence="1">C2H2-type domain-containing protein</fullName>
    </recommendedName>
</protein>
<evidence type="ECO:0000259" key="1">
    <source>
        <dbReference type="PROSITE" id="PS00028"/>
    </source>
</evidence>
<accession>A0A1B8AKF0</accession>
<sequence length="270" mass="31683">MTYYCPDCDRLFYSGRKARDQHCRATGHALPRFECDTCSDCFDDEYDRREHMNLQLHWCRNAPECMLCCFRAVTKTEIIKHEIEHHNYCADCKRQFANLNCIQQHLNGKIHRASTVNCPFCKARCGTATGLSHHLERGSCPRVPMDRQKLYKYIKNRDPSGVITNKRLEWYGDKTYDINPRLAWNPWAKAYECYLCHKLNSSLHGLKMHLESPKHQQKLYHCLNPTCLREFATLAALINHLESESCKIMRFQQVQRSIANIVDPNRIISN</sequence>
<evidence type="ECO:0000313" key="2">
    <source>
        <dbReference type="EMBL" id="OBS20794.1"/>
    </source>
</evidence>
<feature type="domain" description="C2H2-type" evidence="1">
    <location>
        <begin position="89"/>
        <end position="111"/>
    </location>
</feature>
<gene>
    <name evidence="2" type="ORF">FPOA_07135</name>
</gene>
<reference evidence="2 3" key="1">
    <citation type="submission" date="2016-06" db="EMBL/GenBank/DDBJ databases">
        <title>Living apart together: crosstalk between the core and supernumerary genomes in a fungal plant pathogen.</title>
        <authorList>
            <person name="Vanheule A."/>
            <person name="Audenaert K."/>
            <person name="Warris S."/>
            <person name="Van De Geest H."/>
            <person name="Schijlen E."/>
            <person name="Hofte M."/>
            <person name="De Saeger S."/>
            <person name="Haesaert G."/>
            <person name="Waalwijk C."/>
            <person name="Van Der Lee T."/>
        </authorList>
    </citation>
    <scope>NUCLEOTIDE SEQUENCE [LARGE SCALE GENOMIC DNA]</scope>
    <source>
        <strain evidence="2 3">2516</strain>
    </source>
</reference>
<evidence type="ECO:0000313" key="3">
    <source>
        <dbReference type="Proteomes" id="UP000091967"/>
    </source>
</evidence>
<organism evidence="2 3">
    <name type="scientific">Fusarium poae</name>
    <dbReference type="NCBI Taxonomy" id="36050"/>
    <lineage>
        <taxon>Eukaryota</taxon>
        <taxon>Fungi</taxon>
        <taxon>Dikarya</taxon>
        <taxon>Ascomycota</taxon>
        <taxon>Pezizomycotina</taxon>
        <taxon>Sordariomycetes</taxon>
        <taxon>Hypocreomycetidae</taxon>
        <taxon>Hypocreales</taxon>
        <taxon>Nectriaceae</taxon>
        <taxon>Fusarium</taxon>
    </lineage>
</organism>
<dbReference type="AlphaFoldDB" id="A0A1B8AKF0"/>
<feature type="domain" description="C2H2-type" evidence="1">
    <location>
        <begin position="35"/>
        <end position="57"/>
    </location>
</feature>
<name>A0A1B8AKF0_FUSPO</name>
<dbReference type="PROSITE" id="PS00028">
    <property type="entry name" value="ZINC_FINGER_C2H2_1"/>
    <property type="match status" value="2"/>
</dbReference>
<dbReference type="STRING" id="36050.A0A1B8AKF0"/>
<keyword evidence="3" id="KW-1185">Reference proteome</keyword>
<comment type="caution">
    <text evidence="2">The sequence shown here is derived from an EMBL/GenBank/DDBJ whole genome shotgun (WGS) entry which is preliminary data.</text>
</comment>
<dbReference type="SMART" id="SM00355">
    <property type="entry name" value="ZnF_C2H2"/>
    <property type="match status" value="7"/>
</dbReference>
<dbReference type="Proteomes" id="UP000091967">
    <property type="component" value="Unassembled WGS sequence"/>
</dbReference>
<dbReference type="InterPro" id="IPR013087">
    <property type="entry name" value="Znf_C2H2_type"/>
</dbReference>
<dbReference type="OMA" id="NQHMNAL"/>
<dbReference type="Gene3D" id="3.30.160.60">
    <property type="entry name" value="Classic Zinc Finger"/>
    <property type="match status" value="2"/>
</dbReference>
<proteinExistence type="predicted"/>
<dbReference type="EMBL" id="LYXU01000003">
    <property type="protein sequence ID" value="OBS20794.1"/>
    <property type="molecule type" value="Genomic_DNA"/>
</dbReference>